<dbReference type="InterPro" id="IPR011487">
    <property type="entry name" value="DUF1598"/>
</dbReference>
<dbReference type="EMBL" id="AASE01000038">
    <property type="protein sequence ID" value="EAT58042.1"/>
    <property type="molecule type" value="Genomic_DNA"/>
</dbReference>
<dbReference type="AlphaFoldDB" id="Q0YP27"/>
<feature type="signal peptide" evidence="1">
    <location>
        <begin position="1"/>
        <end position="21"/>
    </location>
</feature>
<evidence type="ECO:0000313" key="2">
    <source>
        <dbReference type="EMBL" id="EAT58042.1"/>
    </source>
</evidence>
<keyword evidence="1" id="KW-0732">Signal</keyword>
<reference evidence="2 3" key="1">
    <citation type="submission" date="2006-07" db="EMBL/GenBank/DDBJ databases">
        <title>Annotation of the draft genome assembly of Chlorobium ferroxidans DSM 13031.</title>
        <authorList>
            <consortium name="US DOE Joint Genome Institute (JGI-ORNL)"/>
            <person name="Larimer F."/>
            <person name="Land M."/>
            <person name="Hauser L."/>
        </authorList>
    </citation>
    <scope>NUCLEOTIDE SEQUENCE [LARGE SCALE GENOMIC DNA]</scope>
    <source>
        <strain evidence="2 3">DSM 13031</strain>
    </source>
</reference>
<comment type="caution">
    <text evidence="2">The sequence shown here is derived from an EMBL/GenBank/DDBJ whole genome shotgun (WGS) entry which is preliminary data.</text>
</comment>
<evidence type="ECO:0000256" key="1">
    <source>
        <dbReference type="SAM" id="SignalP"/>
    </source>
</evidence>
<sequence>MKIRFFAVMVMVLSCFLSASAAWCKAGDEASVKSLRTPAVELPTRAISLRILQQRLQDDQKKGAYDKKLLLLNDLTTVSGYVFDRSTNDLILIGRVEAGQPPLHLEDFVVALRNTWFKYAVLKGNTYYYTYPGCSIDPDPEVMRRLQQVGEKIVGASSQTGIQEWQSTCRLPQSVRVLGIPFDTHFAQVMVNADYDMKRVVDGTDSLNIQGFSSLTDITMSRAKTDIIQGRSLSIPRSSLNRFWFYPGENAYVQDQGIITIKNSPVTLLTEAEYIGQSGKILGAGQTDALAVEFTRSFTTRYAELAELRPIYKELENLFRFVALAKIMKIKSAVTESGVDLEYFLDRFQLPSTSVSRQLPGRSNVRNFSHRKKIKGGYSIMQLWMPSCGGVGMNIDVSDKNFVKDSSGKQAELRVEVLTARPSSNALSWDVRKK</sequence>
<gene>
    <name evidence="2" type="ORF">CferDRAFT_0058</name>
</gene>
<evidence type="ECO:0000313" key="3">
    <source>
        <dbReference type="Proteomes" id="UP000004162"/>
    </source>
</evidence>
<dbReference type="RefSeq" id="WP_006367358.1">
    <property type="nucleotide sequence ID" value="NZ_AASE01000038.1"/>
</dbReference>
<dbReference type="OrthoDB" id="233246at2"/>
<accession>Q0YP27</accession>
<dbReference type="Pfam" id="PF07643">
    <property type="entry name" value="DUF1598"/>
    <property type="match status" value="1"/>
</dbReference>
<feature type="chain" id="PRO_5004179240" evidence="1">
    <location>
        <begin position="22"/>
        <end position="434"/>
    </location>
</feature>
<dbReference type="PROSITE" id="PS51257">
    <property type="entry name" value="PROKAR_LIPOPROTEIN"/>
    <property type="match status" value="1"/>
</dbReference>
<keyword evidence="3" id="KW-1185">Reference proteome</keyword>
<proteinExistence type="predicted"/>
<dbReference type="Proteomes" id="UP000004162">
    <property type="component" value="Unassembled WGS sequence"/>
</dbReference>
<organism evidence="2 3">
    <name type="scientific">Chlorobium ferrooxidans DSM 13031</name>
    <dbReference type="NCBI Taxonomy" id="377431"/>
    <lineage>
        <taxon>Bacteria</taxon>
        <taxon>Pseudomonadati</taxon>
        <taxon>Chlorobiota</taxon>
        <taxon>Chlorobiia</taxon>
        <taxon>Chlorobiales</taxon>
        <taxon>Chlorobiaceae</taxon>
        <taxon>Chlorobium/Pelodictyon group</taxon>
        <taxon>Chlorobium</taxon>
    </lineage>
</organism>
<protein>
    <submittedName>
        <fullName evidence="2">Uncharacterized protein</fullName>
    </submittedName>
</protein>
<reference evidence="2 3" key="2">
    <citation type="submission" date="2006-07" db="EMBL/GenBank/DDBJ databases">
        <title>Sequencing of the draft genome and assembly of Chlorobium ferroxidans DSM 13031.</title>
        <authorList>
            <consortium name="US DOE Joint Genome Institute (JGI-PGF)"/>
            <person name="Copeland A."/>
            <person name="Lucas S."/>
            <person name="Lapidus A."/>
            <person name="Barry K."/>
            <person name="Glavina del Rio T."/>
            <person name="Dalin E."/>
            <person name="Tice H."/>
            <person name="Bruce D."/>
            <person name="Pitluck S."/>
            <person name="Richardson P."/>
        </authorList>
    </citation>
    <scope>NUCLEOTIDE SEQUENCE [LARGE SCALE GENOMIC DNA]</scope>
    <source>
        <strain evidence="2 3">DSM 13031</strain>
    </source>
</reference>
<name>Q0YP27_9CHLB</name>